<dbReference type="Pfam" id="PF13377">
    <property type="entry name" value="Peripla_BP_3"/>
    <property type="match status" value="1"/>
</dbReference>
<dbReference type="RefSeq" id="WP_179607881.1">
    <property type="nucleotide sequence ID" value="NZ_BAABEH010000001.1"/>
</dbReference>
<keyword evidence="2 5" id="KW-0238">DNA-binding</keyword>
<evidence type="ECO:0000256" key="1">
    <source>
        <dbReference type="ARBA" id="ARBA00023015"/>
    </source>
</evidence>
<dbReference type="InterPro" id="IPR046335">
    <property type="entry name" value="LacI/GalR-like_sensor"/>
</dbReference>
<evidence type="ECO:0000313" key="6">
    <source>
        <dbReference type="Proteomes" id="UP000578352"/>
    </source>
</evidence>
<dbReference type="InterPro" id="IPR028082">
    <property type="entry name" value="Peripla_BP_I"/>
</dbReference>
<evidence type="ECO:0000256" key="3">
    <source>
        <dbReference type="ARBA" id="ARBA00023163"/>
    </source>
</evidence>
<accession>A0A853D1F1</accession>
<gene>
    <name evidence="5" type="ORF">HNR13_003531</name>
</gene>
<evidence type="ECO:0000313" key="5">
    <source>
        <dbReference type="EMBL" id="NYJ25244.1"/>
    </source>
</evidence>
<evidence type="ECO:0000259" key="4">
    <source>
        <dbReference type="PROSITE" id="PS50932"/>
    </source>
</evidence>
<dbReference type="AlphaFoldDB" id="A0A853D1F1"/>
<dbReference type="Gene3D" id="3.40.50.2300">
    <property type="match status" value="2"/>
</dbReference>
<dbReference type="PROSITE" id="PS50932">
    <property type="entry name" value="HTH_LACI_2"/>
    <property type="match status" value="1"/>
</dbReference>
<organism evidence="5 6">
    <name type="scientific">Leifsonia shinshuensis</name>
    <dbReference type="NCBI Taxonomy" id="150026"/>
    <lineage>
        <taxon>Bacteria</taxon>
        <taxon>Bacillati</taxon>
        <taxon>Actinomycetota</taxon>
        <taxon>Actinomycetes</taxon>
        <taxon>Micrococcales</taxon>
        <taxon>Microbacteriaceae</taxon>
        <taxon>Leifsonia</taxon>
    </lineage>
</organism>
<protein>
    <submittedName>
        <fullName evidence="5">DNA-binding LacI/PurR family transcriptional regulator</fullName>
    </submittedName>
</protein>
<dbReference type="CDD" id="cd01392">
    <property type="entry name" value="HTH_LacI"/>
    <property type="match status" value="1"/>
</dbReference>
<dbReference type="EMBL" id="JACCFL010000001">
    <property type="protein sequence ID" value="NYJ25244.1"/>
    <property type="molecule type" value="Genomic_DNA"/>
</dbReference>
<keyword evidence="3" id="KW-0804">Transcription</keyword>
<dbReference type="Proteomes" id="UP000578352">
    <property type="component" value="Unassembled WGS sequence"/>
</dbReference>
<feature type="domain" description="HTH lacI-type" evidence="4">
    <location>
        <begin position="3"/>
        <end position="57"/>
    </location>
</feature>
<dbReference type="SUPFAM" id="SSF53822">
    <property type="entry name" value="Periplasmic binding protein-like I"/>
    <property type="match status" value="1"/>
</dbReference>
<dbReference type="InterPro" id="IPR010982">
    <property type="entry name" value="Lambda_DNA-bd_dom_sf"/>
</dbReference>
<dbReference type="Pfam" id="PF00356">
    <property type="entry name" value="LacI"/>
    <property type="match status" value="1"/>
</dbReference>
<dbReference type="GO" id="GO:0000976">
    <property type="term" value="F:transcription cis-regulatory region binding"/>
    <property type="evidence" value="ECO:0007669"/>
    <property type="project" value="TreeGrafter"/>
</dbReference>
<comment type="caution">
    <text evidence="5">The sequence shown here is derived from an EMBL/GenBank/DDBJ whole genome shotgun (WGS) entry which is preliminary data.</text>
</comment>
<dbReference type="SMART" id="SM00354">
    <property type="entry name" value="HTH_LACI"/>
    <property type="match status" value="1"/>
</dbReference>
<dbReference type="PANTHER" id="PTHR30146:SF109">
    <property type="entry name" value="HTH-TYPE TRANSCRIPTIONAL REGULATOR GALS"/>
    <property type="match status" value="1"/>
</dbReference>
<dbReference type="CDD" id="cd06267">
    <property type="entry name" value="PBP1_LacI_sugar_binding-like"/>
    <property type="match status" value="1"/>
</dbReference>
<proteinExistence type="predicted"/>
<dbReference type="GO" id="GO:0003700">
    <property type="term" value="F:DNA-binding transcription factor activity"/>
    <property type="evidence" value="ECO:0007669"/>
    <property type="project" value="TreeGrafter"/>
</dbReference>
<keyword evidence="1" id="KW-0805">Transcription regulation</keyword>
<reference evidence="5 6" key="1">
    <citation type="submission" date="2020-07" db="EMBL/GenBank/DDBJ databases">
        <title>Sequencing the genomes of 1000 actinobacteria strains.</title>
        <authorList>
            <person name="Klenk H.-P."/>
        </authorList>
    </citation>
    <scope>NUCLEOTIDE SEQUENCE [LARGE SCALE GENOMIC DNA]</scope>
    <source>
        <strain evidence="5 6">DSM 15165</strain>
    </source>
</reference>
<dbReference type="PANTHER" id="PTHR30146">
    <property type="entry name" value="LACI-RELATED TRANSCRIPTIONAL REPRESSOR"/>
    <property type="match status" value="1"/>
</dbReference>
<sequence>MAATMHDVSRLAGVSVKTVSNVVNDYPYVREETRRRVLDAIATLGYTPNPTARSLRSGRSNVIALMIPDLRNAYFAELADSVMRVAAGHGLSVLIEQFGADRERELEVLRRPRSQLVDGVLYSVLALDQDDVDIVAGITVPVVLLGERIFNGPRDHVTMRNGEGARAATEHLLGLGRRRVVALGAHPGEEIGSAALRLAGYREALAAAGVPADDELVVPVGSWHRRDGADAMRGLLARGVDFDGVVAFNDVLALGALRVLQEAGLRVPEDVAVIGFDDIDETQYSMPALSTIDPGREEIARTAVELLVRRIEGGPAPFTPEEVFVPYRLIPRESTRITAG</sequence>
<dbReference type="InterPro" id="IPR000843">
    <property type="entry name" value="HTH_LacI"/>
</dbReference>
<evidence type="ECO:0000256" key="2">
    <source>
        <dbReference type="ARBA" id="ARBA00023125"/>
    </source>
</evidence>
<dbReference type="Gene3D" id="1.10.260.40">
    <property type="entry name" value="lambda repressor-like DNA-binding domains"/>
    <property type="match status" value="1"/>
</dbReference>
<name>A0A853D1F1_9MICO</name>
<dbReference type="SUPFAM" id="SSF47413">
    <property type="entry name" value="lambda repressor-like DNA-binding domains"/>
    <property type="match status" value="1"/>
</dbReference>